<dbReference type="Gene3D" id="3.20.20.220">
    <property type="match status" value="1"/>
</dbReference>
<sequence>MPETTAASSPEGASLGIDAADAVDRLVEDAVALATRWINLAAADETRGERALGDRLARLVADPDGVAFTMRFVDRVARHRDDRAAARELACLVAAGELPGFLGPFDRLALRIGARLAPLLPSLVIPLARRRMRGMVGHLVVDAEPEKRRAHHAERRSGGFALNVNLLGEAVLGDREAERRFEETLRLIEDPEVDYVSIKVSAIASQINLWAFDHTLGRIKDRLRVLYRRASDTSPPTFVNLDMEEYRDLELTIRAFTELLDESDLSGLEAGIVLQAYLPDSFDALRRLTEWAQRRRATGGAEIKVRLVKGANLAMERVEAEVHGWAQAPYTTKAEVDANYKRCVDWALRPGHADAVRIGLASHNLFDVAWTHLLAEQRGVADRIEFEMLQGMAPAQARSVRDASDGLLLYTPIVGRADFDVAISYLFRRLEENAAPENFLHHLFTLRPGTPEFAEQADRFRESVTMRWAVGTAPRRGAELVEVPEIGFANQPDTDPSMASTRTWLASLSDRRPAPTATSATTSVAEIEATVAGVRAAQVAWSARSASERRQVLRRVADELMARHDDLLVTMAHEAGKTLPEADPEVSEAVDFARWYAERCLELERVAAAEFTPLGVVAVVPPWNFPVAIPCGGVVAALAAGNGVVFKPASRTRRCAEIVAEACWAAGVPTDLLRFVHTADADVKRRLVTTADGVILTGGVETADLFRSWRPDLRLFAETSGKNALVVTPSADLDLAAADLVRSAFCHQGQKCSAASLGILVDSVANDEQFLRQVVDAAASLVVGPATDPATTFGPLIGPATGKLADALTTLAPGEHWLLEPRRLDDEGRCWTPGIKAGVASGSAFHHTECFGPVLGLMAAPDLDAAIDLQNAVDYGLTGGIHTLDPAQVDHWLERVEVGNAYVNRPITGAIVRRQPFGGWKRSSIGPGAKAGGYDYLLQLGTWRPIGVAADLAGHVSDDDRWWAEHYGVGHDPSGLSCEANVLRYRPHPDVIVRIGDGATDAEVARVLAAARRCGIKPRVSRMADEDDAAFAASLSDHRFGRIRVVGTLADDVRRAAIAAEVDLVDEAVTASGRLELRWYLREQAISRTLHRFGNLVGAEGG</sequence>
<dbReference type="InterPro" id="IPR015590">
    <property type="entry name" value="Aldehyde_DH_dom"/>
</dbReference>
<dbReference type="Gene3D" id="3.40.605.10">
    <property type="entry name" value="Aldehyde Dehydrogenase, Chain A, domain 1"/>
    <property type="match status" value="1"/>
</dbReference>
<dbReference type="InterPro" id="IPR016162">
    <property type="entry name" value="Ald_DH_N"/>
</dbReference>
<reference evidence="8" key="1">
    <citation type="submission" date="2018-05" db="EMBL/GenBank/DDBJ databases">
        <authorList>
            <person name="Lanie J.A."/>
            <person name="Ng W.-L."/>
            <person name="Kazmierczak K.M."/>
            <person name="Andrzejewski T.M."/>
            <person name="Davidsen T.M."/>
            <person name="Wayne K.J."/>
            <person name="Tettelin H."/>
            <person name="Glass J.I."/>
            <person name="Rusch D."/>
            <person name="Podicherti R."/>
            <person name="Tsui H.-C.T."/>
            <person name="Winkler M.E."/>
        </authorList>
    </citation>
    <scope>NUCLEOTIDE SEQUENCE</scope>
</reference>
<evidence type="ECO:0000256" key="1">
    <source>
        <dbReference type="ARBA" id="ARBA00004786"/>
    </source>
</evidence>
<dbReference type="GO" id="GO:0004657">
    <property type="term" value="F:proline dehydrogenase activity"/>
    <property type="evidence" value="ECO:0007669"/>
    <property type="project" value="InterPro"/>
</dbReference>
<dbReference type="InterPro" id="IPR002872">
    <property type="entry name" value="Proline_DH_dom"/>
</dbReference>
<dbReference type="Pfam" id="PF01619">
    <property type="entry name" value="Pro_dh"/>
    <property type="match status" value="1"/>
</dbReference>
<dbReference type="EC" id="1.2.1.88" evidence="2"/>
<evidence type="ECO:0000259" key="6">
    <source>
        <dbReference type="Pfam" id="PF00171"/>
    </source>
</evidence>
<dbReference type="PIRSF" id="PIRSF000197">
    <property type="entry name" value="Bifunct_PutA"/>
    <property type="match status" value="1"/>
</dbReference>
<evidence type="ECO:0000256" key="4">
    <source>
        <dbReference type="ARBA" id="ARBA00023027"/>
    </source>
</evidence>
<evidence type="ECO:0000256" key="3">
    <source>
        <dbReference type="ARBA" id="ARBA00023002"/>
    </source>
</evidence>
<dbReference type="InterPro" id="IPR029510">
    <property type="entry name" value="Ald_DH_CS_GLU"/>
</dbReference>
<comment type="catalytic activity">
    <reaction evidence="5">
        <text>L-glutamate 5-semialdehyde + NAD(+) + H2O = L-glutamate + NADH + 2 H(+)</text>
        <dbReference type="Rhea" id="RHEA:30235"/>
        <dbReference type="ChEBI" id="CHEBI:15377"/>
        <dbReference type="ChEBI" id="CHEBI:15378"/>
        <dbReference type="ChEBI" id="CHEBI:29985"/>
        <dbReference type="ChEBI" id="CHEBI:57540"/>
        <dbReference type="ChEBI" id="CHEBI:57945"/>
        <dbReference type="ChEBI" id="CHEBI:58066"/>
        <dbReference type="EC" id="1.2.1.88"/>
    </reaction>
</comment>
<evidence type="ECO:0000259" key="7">
    <source>
        <dbReference type="Pfam" id="PF01619"/>
    </source>
</evidence>
<dbReference type="SUPFAM" id="SSF51730">
    <property type="entry name" value="FAD-linked oxidoreductase"/>
    <property type="match status" value="1"/>
</dbReference>
<dbReference type="GO" id="GO:0003842">
    <property type="term" value="F:L-glutamate gamma-semialdehyde dehydrogenase activity"/>
    <property type="evidence" value="ECO:0007669"/>
    <property type="project" value="UniProtKB-EC"/>
</dbReference>
<gene>
    <name evidence="8" type="ORF">METZ01_LOCUS46590</name>
</gene>
<dbReference type="PANTHER" id="PTHR42862:SF1">
    <property type="entry name" value="DELTA-1-PYRROLINE-5-CARBOXYLATE DEHYDROGENASE 2, ISOFORM A-RELATED"/>
    <property type="match status" value="1"/>
</dbReference>
<dbReference type="InterPro" id="IPR029041">
    <property type="entry name" value="FAD-linked_oxidoreductase-like"/>
</dbReference>
<dbReference type="InterPro" id="IPR016160">
    <property type="entry name" value="Ald_DH_CS_CYS"/>
</dbReference>
<dbReference type="PROSITE" id="PS00070">
    <property type="entry name" value="ALDEHYDE_DEHYDR_CYS"/>
    <property type="match status" value="1"/>
</dbReference>
<dbReference type="InterPro" id="IPR016161">
    <property type="entry name" value="Ald_DH/histidinol_DH"/>
</dbReference>
<dbReference type="InterPro" id="IPR025703">
    <property type="entry name" value="Bifunct_PutA"/>
</dbReference>
<feature type="domain" description="Proline dehydrogenase" evidence="7">
    <location>
        <begin position="153"/>
        <end position="442"/>
    </location>
</feature>
<accession>A0A381RPC5</accession>
<dbReference type="PANTHER" id="PTHR42862">
    <property type="entry name" value="DELTA-1-PYRROLINE-5-CARBOXYLATE DEHYDROGENASE 1, ISOFORM A-RELATED"/>
    <property type="match status" value="1"/>
</dbReference>
<comment type="pathway">
    <text evidence="1">Amino-acid degradation; L-proline degradation into L-glutamate; L-glutamate from L-proline: step 2/2.</text>
</comment>
<dbReference type="EMBL" id="UINC01002172">
    <property type="protein sequence ID" value="SUZ93736.1"/>
    <property type="molecule type" value="Genomic_DNA"/>
</dbReference>
<dbReference type="Pfam" id="PF00171">
    <property type="entry name" value="Aldedh"/>
    <property type="match status" value="1"/>
</dbReference>
<proteinExistence type="predicted"/>
<dbReference type="GO" id="GO:0003700">
    <property type="term" value="F:DNA-binding transcription factor activity"/>
    <property type="evidence" value="ECO:0007669"/>
    <property type="project" value="InterPro"/>
</dbReference>
<dbReference type="AlphaFoldDB" id="A0A381RPC5"/>
<evidence type="ECO:0000256" key="2">
    <source>
        <dbReference type="ARBA" id="ARBA00012884"/>
    </source>
</evidence>
<protein>
    <recommendedName>
        <fullName evidence="2">L-glutamate gamma-semialdehyde dehydrogenase</fullName>
        <ecNumber evidence="2">1.2.1.88</ecNumber>
    </recommendedName>
</protein>
<keyword evidence="3" id="KW-0560">Oxidoreductase</keyword>
<feature type="domain" description="Aldehyde dehydrogenase" evidence="6">
    <location>
        <begin position="515"/>
        <end position="933"/>
    </location>
</feature>
<dbReference type="PROSITE" id="PS00687">
    <property type="entry name" value="ALDEHYDE_DEHYDR_GLU"/>
    <property type="match status" value="1"/>
</dbReference>
<dbReference type="InterPro" id="IPR050485">
    <property type="entry name" value="Proline_metab_enzyme"/>
</dbReference>
<dbReference type="SUPFAM" id="SSF53720">
    <property type="entry name" value="ALDH-like"/>
    <property type="match status" value="1"/>
</dbReference>
<name>A0A381RPC5_9ZZZZ</name>
<dbReference type="Gene3D" id="3.40.309.10">
    <property type="entry name" value="Aldehyde Dehydrogenase, Chain A, domain 2"/>
    <property type="match status" value="1"/>
</dbReference>
<organism evidence="8">
    <name type="scientific">marine metagenome</name>
    <dbReference type="NCBI Taxonomy" id="408172"/>
    <lineage>
        <taxon>unclassified sequences</taxon>
        <taxon>metagenomes</taxon>
        <taxon>ecological metagenomes</taxon>
    </lineage>
</organism>
<dbReference type="GO" id="GO:0010133">
    <property type="term" value="P:L-proline catabolic process to L-glutamate"/>
    <property type="evidence" value="ECO:0007669"/>
    <property type="project" value="InterPro"/>
</dbReference>
<dbReference type="GO" id="GO:0009898">
    <property type="term" value="C:cytoplasmic side of plasma membrane"/>
    <property type="evidence" value="ECO:0007669"/>
    <property type="project" value="TreeGrafter"/>
</dbReference>
<keyword evidence="4" id="KW-0520">NAD</keyword>
<evidence type="ECO:0000313" key="8">
    <source>
        <dbReference type="EMBL" id="SUZ93736.1"/>
    </source>
</evidence>
<evidence type="ECO:0000256" key="5">
    <source>
        <dbReference type="ARBA" id="ARBA00048142"/>
    </source>
</evidence>
<dbReference type="InterPro" id="IPR016163">
    <property type="entry name" value="Ald_DH_C"/>
</dbReference>